<dbReference type="PROSITE" id="PS00678">
    <property type="entry name" value="WD_REPEATS_1"/>
    <property type="match status" value="3"/>
</dbReference>
<dbReference type="RefSeq" id="XP_007773245.1">
    <property type="nucleotide sequence ID" value="XM_007775055.1"/>
</dbReference>
<dbReference type="SMART" id="SM00320">
    <property type="entry name" value="WD40"/>
    <property type="match status" value="14"/>
</dbReference>
<protein>
    <submittedName>
        <fullName evidence="5">WD40 repeat-like protein</fullName>
    </submittedName>
</protein>
<sequence length="888" mass="95966">MIGISEAQEQLVTASESGSSRTSDSQDGEPAADEGELKPFSGHKDSIRAIAYSPNGRYIATCSKDTTIRIWSSITGEQDGQTLEGHTSDVNTISYSPDGNSLVSGGDDDTVRFWDVGNGHTQADDPIALHGSSVWSVQYSPNGRLVASAGYDGFLKLWDSLTHKFVAEFEKYATSIIFCISWAPDGKRLAAGSGDNRIHIFDVEKRKLAMPPIDIHKGDVNAVAYSPDGTFFASASDDYTVRIWGAKTGRAVKTPFRMNKGAKRHVLGVAWSPDGRRLVSCSGKPRPVVWVWDVDKGQALFNGPLGDHRHGSDDWIWAVAYSPDGKRFISATGADRHTAIPLVQVRDASTGKPVLHLLSDEEMRKVQEQGHSDSSEELTYSTGKMRVGETITSVGWSSNGQRFVSVGAGGSMQTWSAETGYQVNGAICVKPQNTVSAASVSEYGTKVAAASGDATINVFDVESGEALVGPITGHADAILALGMAPDGSRIVSGGKDKTIRFWDGITGKMVYVLEAHTEAVCALSISRDVTKLASGSEDNTIIIWDWQTYDRLAGPFHHDGCVRAVCFSPDGSRVLSGSDDCTARVWKVTTGELAFDPIKMHSGSVGAVDWSSDGSRLLTTGTYDWTICVWDATTGGRIHEPLEGHDAGVKTAAFSPDCKRILSGSMDGTLCVWDVETGKILLDKTELDNQSESNSDTHSLEAQQEGISAERRHRMRQHSDDSIMNMPATISRRKQGNQGRGFWDDIDHEGGHGARSQKTVKKRERKPSWLGNMWRSPRNSSTSKGNTARKGKNSAGNTTERHAMRHVHRTEARDVAPARDKLRVLAAGDNPRGARRNSHEDPGSDGGSNSPTEPSDPNQPHADLSDDDTSVHGLIDTVCFCLCLPCCK</sequence>
<dbReference type="InterPro" id="IPR001680">
    <property type="entry name" value="WD40_rpt"/>
</dbReference>
<feature type="repeat" description="WD" evidence="3">
    <location>
        <begin position="127"/>
        <end position="168"/>
    </location>
</feature>
<dbReference type="KEGG" id="cput:CONPUDRAFT_158078"/>
<feature type="compositionally biased region" description="Polar residues" evidence="4">
    <location>
        <begin position="7"/>
        <end position="25"/>
    </location>
</feature>
<name>A0A5M3MCX8_CONPW</name>
<feature type="region of interest" description="Disordered" evidence="4">
    <location>
        <begin position="1"/>
        <end position="41"/>
    </location>
</feature>
<feature type="compositionally biased region" description="Polar residues" evidence="4">
    <location>
        <begin position="688"/>
        <end position="706"/>
    </location>
</feature>
<feature type="repeat" description="WD" evidence="3">
    <location>
        <begin position="471"/>
        <end position="512"/>
    </location>
</feature>
<dbReference type="SUPFAM" id="SSF101908">
    <property type="entry name" value="Putative isomerase YbhE"/>
    <property type="match status" value="1"/>
</dbReference>
<evidence type="ECO:0000256" key="2">
    <source>
        <dbReference type="ARBA" id="ARBA00022737"/>
    </source>
</evidence>
<gene>
    <name evidence="5" type="ORF">CONPUDRAFT_158078</name>
</gene>
<feature type="repeat" description="WD" evidence="3">
    <location>
        <begin position="213"/>
        <end position="254"/>
    </location>
</feature>
<dbReference type="InterPro" id="IPR015943">
    <property type="entry name" value="WD40/YVTN_repeat-like_dom_sf"/>
</dbReference>
<evidence type="ECO:0000256" key="3">
    <source>
        <dbReference type="PROSITE-ProRule" id="PRU00221"/>
    </source>
</evidence>
<feature type="compositionally biased region" description="Polar residues" evidence="4">
    <location>
        <begin position="847"/>
        <end position="858"/>
    </location>
</feature>
<feature type="repeat" description="WD" evidence="3">
    <location>
        <begin position="513"/>
        <end position="554"/>
    </location>
</feature>
<dbReference type="PANTHER" id="PTHR44129">
    <property type="entry name" value="WD REPEAT-CONTAINING PROTEIN POP1"/>
    <property type="match status" value="1"/>
</dbReference>
<dbReference type="PRINTS" id="PR00320">
    <property type="entry name" value="GPROTEINBRPT"/>
</dbReference>
<dbReference type="AlphaFoldDB" id="A0A5M3MCX8"/>
<dbReference type="GeneID" id="19203864"/>
<keyword evidence="2" id="KW-0677">Repeat</keyword>
<dbReference type="Gene3D" id="2.130.10.10">
    <property type="entry name" value="YVTN repeat-like/Quinoprotein amine dehydrogenase"/>
    <property type="match status" value="6"/>
</dbReference>
<feature type="compositionally biased region" description="Basic and acidic residues" evidence="4">
    <location>
        <begin position="809"/>
        <end position="823"/>
    </location>
</feature>
<feature type="region of interest" description="Disordered" evidence="4">
    <location>
        <begin position="688"/>
        <end position="868"/>
    </location>
</feature>
<dbReference type="InterPro" id="IPR050349">
    <property type="entry name" value="WD_LIS1/nudF_dynein_reg"/>
</dbReference>
<reference evidence="6" key="1">
    <citation type="journal article" date="2012" name="Science">
        <title>The Paleozoic origin of enzymatic lignin decomposition reconstructed from 31 fungal genomes.</title>
        <authorList>
            <person name="Floudas D."/>
            <person name="Binder M."/>
            <person name="Riley R."/>
            <person name="Barry K."/>
            <person name="Blanchette R.A."/>
            <person name="Henrissat B."/>
            <person name="Martinez A.T."/>
            <person name="Otillar R."/>
            <person name="Spatafora J.W."/>
            <person name="Yadav J.S."/>
            <person name="Aerts A."/>
            <person name="Benoit I."/>
            <person name="Boyd A."/>
            <person name="Carlson A."/>
            <person name="Copeland A."/>
            <person name="Coutinho P.M."/>
            <person name="de Vries R.P."/>
            <person name="Ferreira P."/>
            <person name="Findley K."/>
            <person name="Foster B."/>
            <person name="Gaskell J."/>
            <person name="Glotzer D."/>
            <person name="Gorecki P."/>
            <person name="Heitman J."/>
            <person name="Hesse C."/>
            <person name="Hori C."/>
            <person name="Igarashi K."/>
            <person name="Jurgens J.A."/>
            <person name="Kallen N."/>
            <person name="Kersten P."/>
            <person name="Kohler A."/>
            <person name="Kuees U."/>
            <person name="Kumar T.K.A."/>
            <person name="Kuo A."/>
            <person name="LaButti K."/>
            <person name="Larrondo L.F."/>
            <person name="Lindquist E."/>
            <person name="Ling A."/>
            <person name="Lombard V."/>
            <person name="Lucas S."/>
            <person name="Lundell T."/>
            <person name="Martin R."/>
            <person name="McLaughlin D.J."/>
            <person name="Morgenstern I."/>
            <person name="Morin E."/>
            <person name="Murat C."/>
            <person name="Nagy L.G."/>
            <person name="Nolan M."/>
            <person name="Ohm R.A."/>
            <person name="Patyshakuliyeva A."/>
            <person name="Rokas A."/>
            <person name="Ruiz-Duenas F.J."/>
            <person name="Sabat G."/>
            <person name="Salamov A."/>
            <person name="Samejima M."/>
            <person name="Schmutz J."/>
            <person name="Slot J.C."/>
            <person name="St John F."/>
            <person name="Stenlid J."/>
            <person name="Sun H."/>
            <person name="Sun S."/>
            <person name="Syed K."/>
            <person name="Tsang A."/>
            <person name="Wiebenga A."/>
            <person name="Young D."/>
            <person name="Pisabarro A."/>
            <person name="Eastwood D.C."/>
            <person name="Martin F."/>
            <person name="Cullen D."/>
            <person name="Grigoriev I.V."/>
            <person name="Hibbett D.S."/>
        </authorList>
    </citation>
    <scope>NUCLEOTIDE SEQUENCE [LARGE SCALE GENOMIC DNA]</scope>
    <source>
        <strain evidence="6">RWD-64-598 SS2</strain>
    </source>
</reference>
<dbReference type="CDD" id="cd00200">
    <property type="entry name" value="WD40"/>
    <property type="match status" value="2"/>
</dbReference>
<dbReference type="Pfam" id="PF00400">
    <property type="entry name" value="WD40"/>
    <property type="match status" value="12"/>
</dbReference>
<feature type="repeat" description="WD" evidence="3">
    <location>
        <begin position="642"/>
        <end position="683"/>
    </location>
</feature>
<keyword evidence="6" id="KW-1185">Reference proteome</keyword>
<dbReference type="InterPro" id="IPR036322">
    <property type="entry name" value="WD40_repeat_dom_sf"/>
</dbReference>
<feature type="repeat" description="WD" evidence="3">
    <location>
        <begin position="83"/>
        <end position="124"/>
    </location>
</feature>
<dbReference type="EMBL" id="JH711585">
    <property type="protein sequence ID" value="EIW76933.1"/>
    <property type="molecule type" value="Genomic_DNA"/>
</dbReference>
<feature type="repeat" description="WD" evidence="3">
    <location>
        <begin position="40"/>
        <end position="72"/>
    </location>
</feature>
<dbReference type="InterPro" id="IPR019775">
    <property type="entry name" value="WD40_repeat_CS"/>
</dbReference>
<dbReference type="PROSITE" id="PS50294">
    <property type="entry name" value="WD_REPEATS_REGION"/>
    <property type="match status" value="9"/>
</dbReference>
<feature type="repeat" description="WD" evidence="3">
    <location>
        <begin position="555"/>
        <end position="596"/>
    </location>
</feature>
<evidence type="ECO:0000256" key="4">
    <source>
        <dbReference type="SAM" id="MobiDB-lite"/>
    </source>
</evidence>
<comment type="caution">
    <text evidence="5">The sequence shown here is derived from an EMBL/GenBank/DDBJ whole genome shotgun (WGS) entry which is preliminary data.</text>
</comment>
<keyword evidence="1 3" id="KW-0853">WD repeat</keyword>
<dbReference type="OrthoDB" id="6252103at2759"/>
<evidence type="ECO:0000256" key="1">
    <source>
        <dbReference type="ARBA" id="ARBA00022574"/>
    </source>
</evidence>
<feature type="compositionally biased region" description="Basic and acidic residues" evidence="4">
    <location>
        <begin position="742"/>
        <end position="752"/>
    </location>
</feature>
<evidence type="ECO:0000313" key="5">
    <source>
        <dbReference type="EMBL" id="EIW76933.1"/>
    </source>
</evidence>
<dbReference type="SUPFAM" id="SSF50978">
    <property type="entry name" value="WD40 repeat-like"/>
    <property type="match status" value="2"/>
</dbReference>
<organism evidence="5 6">
    <name type="scientific">Coniophora puteana (strain RWD-64-598)</name>
    <name type="common">Brown rot fungus</name>
    <dbReference type="NCBI Taxonomy" id="741705"/>
    <lineage>
        <taxon>Eukaryota</taxon>
        <taxon>Fungi</taxon>
        <taxon>Dikarya</taxon>
        <taxon>Basidiomycota</taxon>
        <taxon>Agaricomycotina</taxon>
        <taxon>Agaricomycetes</taxon>
        <taxon>Agaricomycetidae</taxon>
        <taxon>Boletales</taxon>
        <taxon>Coniophorineae</taxon>
        <taxon>Coniophoraceae</taxon>
        <taxon>Coniophora</taxon>
    </lineage>
</organism>
<feature type="compositionally biased region" description="Polar residues" evidence="4">
    <location>
        <begin position="777"/>
        <end position="786"/>
    </location>
</feature>
<proteinExistence type="predicted"/>
<dbReference type="InterPro" id="IPR020472">
    <property type="entry name" value="WD40_PAC1"/>
</dbReference>
<feature type="repeat" description="WD" evidence="3">
    <location>
        <begin position="177"/>
        <end position="211"/>
    </location>
</feature>
<evidence type="ECO:0000313" key="6">
    <source>
        <dbReference type="Proteomes" id="UP000053558"/>
    </source>
</evidence>
<dbReference type="Proteomes" id="UP000053558">
    <property type="component" value="Unassembled WGS sequence"/>
</dbReference>
<dbReference type="PROSITE" id="PS50082">
    <property type="entry name" value="WD_REPEATS_2"/>
    <property type="match status" value="10"/>
</dbReference>
<feature type="repeat" description="WD" evidence="3">
    <location>
        <begin position="598"/>
        <end position="640"/>
    </location>
</feature>
<accession>A0A5M3MCX8</accession>